<dbReference type="GO" id="GO:0019905">
    <property type="term" value="F:syntaxin binding"/>
    <property type="evidence" value="ECO:0007669"/>
    <property type="project" value="TreeGrafter"/>
</dbReference>
<organism evidence="8 9">
    <name type="scientific">Trapa natans</name>
    <name type="common">Water chestnut</name>
    <dbReference type="NCBI Taxonomy" id="22666"/>
    <lineage>
        <taxon>Eukaryota</taxon>
        <taxon>Viridiplantae</taxon>
        <taxon>Streptophyta</taxon>
        <taxon>Embryophyta</taxon>
        <taxon>Tracheophyta</taxon>
        <taxon>Spermatophyta</taxon>
        <taxon>Magnoliopsida</taxon>
        <taxon>eudicotyledons</taxon>
        <taxon>Gunneridae</taxon>
        <taxon>Pentapetalae</taxon>
        <taxon>rosids</taxon>
        <taxon>malvids</taxon>
        <taxon>Myrtales</taxon>
        <taxon>Lythraceae</taxon>
        <taxon>Trapa</taxon>
    </lineage>
</organism>
<keyword evidence="5" id="KW-0853">WD repeat</keyword>
<feature type="repeat" description="WD" evidence="5">
    <location>
        <begin position="77"/>
        <end position="118"/>
    </location>
</feature>
<dbReference type="Gene3D" id="1.20.5.110">
    <property type="match status" value="1"/>
</dbReference>
<dbReference type="GO" id="GO:0006887">
    <property type="term" value="P:exocytosis"/>
    <property type="evidence" value="ECO:0007669"/>
    <property type="project" value="UniProtKB-KW"/>
</dbReference>
<sequence>MAAFAKRLLEKAIHHPQIMGHGNLEAKDIAFQTHVHYGIPSTASILAFDSIQGLLAIGTLDGRIKVIGGDGIEGILISPKQLPLKHLEFLRNQGFLVSISNDNDIKIWSLESHSSVSCLHWESNITAFSVISGSSLFYIGDECGLLSVLKFDAEAGNLLQLPYHIPASSIDYVSRISSLRQCPIVGILQQPPPSGNRVLIAYESGLLVLWDISEAKAFLIGGDNILQLKEKLDFISDVSHNLMTEQYLGEKEISALCWASSDGSILAVGYVDGDILFWNTSNASSHKIQEGNAPSSNVVRLQLSSAEQRLPVVVLQWSPSDKSRNNSDGLLFVYGGDQTGSGDHLTVLNLEWSSGTGALKCIGRADITLPGSFADIILLPGGGIRGDNHNVDVFVLTNPGKLHLYNHANLYKLMSQQEGKTMIPGLEYKSLIPMSDPLMAVAKLVNLPPGECLLKDLVEMSSDVITTETGNTMWPLTGGVPSELSPKIHVIDRLYISGYQDGSVRIYDATLPTLSFICILQGEVQGLQLADSSAPVSCIDICISTLSLAVGNNCGLVYFYKLRRSMDTLNFHFITESSHEVHPLPPERGYCRAVFSLLKSTIQSLRFANLGTKLAVGYECGQVNVLDMNSLSSVFCSDSLHGFNSSVISMSWKYCSNLNDILKTSKHKEISAPVSPTDEVLFVLTNDAKVYLINDRTKSYHYLQLKKKLRPISMYVIESKLSPSSKQLANNASTDQSSPEYFQVLDDSHNVEQSSEDPHSGDALSCSHLLLCFEDSLRLYSTRSVIQGYNKTICKVKFTNPCCWTSTFKRHEIHNGLICLCQNGVIEIRSLPDLGLVKESSLMSILRWNYKANIVKTLTSDGSQIAMVNGDELTFISVHSGEANLRNIKCLPCLHDKVLAAAADAALNIPSLQKKKASASGILEGIAKGFKLRKGVRHAEYTLNPKSSVAHLEAVFSKYPFSDASPIAPNNEILNSSPNMANEEELSIDDIDIDGTIPSTSASSWKLENNQNLTGTEREKLFEGATDVSEPRIRTVEEIKAKYRKAENTSSVANDAKNKLLERQEKLEKISRHTAELQSGAEDFASLANELVKAMENRKWWHI</sequence>
<dbReference type="PANTHER" id="PTHR10241">
    <property type="entry name" value="LETHAL 2 GIANT LARVAE PROTEIN"/>
    <property type="match status" value="1"/>
</dbReference>
<dbReference type="InterPro" id="IPR042855">
    <property type="entry name" value="V_SNARE_CC"/>
</dbReference>
<dbReference type="InterPro" id="IPR001680">
    <property type="entry name" value="WD40_rpt"/>
</dbReference>
<evidence type="ECO:0000256" key="3">
    <source>
        <dbReference type="ARBA" id="ARBA00022483"/>
    </source>
</evidence>
<evidence type="ECO:0000256" key="1">
    <source>
        <dbReference type="ARBA" id="ARBA00004496"/>
    </source>
</evidence>
<dbReference type="GO" id="GO:0005096">
    <property type="term" value="F:GTPase activator activity"/>
    <property type="evidence" value="ECO:0007669"/>
    <property type="project" value="TreeGrafter"/>
</dbReference>
<comment type="subcellular location">
    <subcellularLocation>
        <location evidence="1">Cytoplasm</location>
    </subcellularLocation>
</comment>
<evidence type="ECO:0000256" key="2">
    <source>
        <dbReference type="ARBA" id="ARBA00008070"/>
    </source>
</evidence>
<evidence type="ECO:0000256" key="5">
    <source>
        <dbReference type="PROSITE-ProRule" id="PRU00221"/>
    </source>
</evidence>
<name>A0AAN7MBZ9_TRANT</name>
<dbReference type="PROSITE" id="PS50082">
    <property type="entry name" value="WD_REPEATS_2"/>
    <property type="match status" value="1"/>
</dbReference>
<protein>
    <recommendedName>
        <fullName evidence="7">V-SNARE coiled-coil homology domain-containing protein</fullName>
    </recommendedName>
</protein>
<dbReference type="InterPro" id="IPR015943">
    <property type="entry name" value="WD40/YVTN_repeat-like_dom_sf"/>
</dbReference>
<evidence type="ECO:0000256" key="6">
    <source>
        <dbReference type="PROSITE-ProRule" id="PRU00290"/>
    </source>
</evidence>
<feature type="domain" description="V-SNARE coiled-coil homology" evidence="7">
    <location>
        <begin position="1038"/>
        <end position="1102"/>
    </location>
</feature>
<accession>A0AAN7MBZ9</accession>
<evidence type="ECO:0000313" key="8">
    <source>
        <dbReference type="EMBL" id="KAK4802197.1"/>
    </source>
</evidence>
<evidence type="ECO:0000313" key="9">
    <source>
        <dbReference type="Proteomes" id="UP001346149"/>
    </source>
</evidence>
<comment type="similarity">
    <text evidence="2">Belongs to the WD repeat L(2)GL family.</text>
</comment>
<dbReference type="SMART" id="SM00320">
    <property type="entry name" value="WD40"/>
    <property type="match status" value="5"/>
</dbReference>
<dbReference type="EMBL" id="JAXQNO010000002">
    <property type="protein sequence ID" value="KAK4802197.1"/>
    <property type="molecule type" value="Genomic_DNA"/>
</dbReference>
<keyword evidence="9" id="KW-1185">Reference proteome</keyword>
<dbReference type="Gene3D" id="2.130.10.10">
    <property type="entry name" value="YVTN repeat-like/Quinoprotein amine dehydrogenase"/>
    <property type="match status" value="3"/>
</dbReference>
<dbReference type="GO" id="GO:0006893">
    <property type="term" value="P:Golgi to plasma membrane transport"/>
    <property type="evidence" value="ECO:0007669"/>
    <property type="project" value="TreeGrafter"/>
</dbReference>
<dbReference type="PANTHER" id="PTHR10241:SF25">
    <property type="entry name" value="TOMOSYN, ISOFORM C"/>
    <property type="match status" value="1"/>
</dbReference>
<dbReference type="GO" id="GO:0005886">
    <property type="term" value="C:plasma membrane"/>
    <property type="evidence" value="ECO:0007669"/>
    <property type="project" value="TreeGrafter"/>
</dbReference>
<keyword evidence="3" id="KW-0268">Exocytosis</keyword>
<keyword evidence="6" id="KW-0175">Coiled coil</keyword>
<comment type="caution">
    <text evidence="8">The sequence shown here is derived from an EMBL/GenBank/DDBJ whole genome shotgun (WGS) entry which is preliminary data.</text>
</comment>
<proteinExistence type="inferred from homology"/>
<dbReference type="GO" id="GO:0045159">
    <property type="term" value="F:myosin II binding"/>
    <property type="evidence" value="ECO:0007669"/>
    <property type="project" value="TreeGrafter"/>
</dbReference>
<dbReference type="PROSITE" id="PS50892">
    <property type="entry name" value="V_SNARE"/>
    <property type="match status" value="1"/>
</dbReference>
<gene>
    <name evidence="8" type="ORF">SAY86_000400</name>
</gene>
<dbReference type="Proteomes" id="UP001346149">
    <property type="component" value="Unassembled WGS sequence"/>
</dbReference>
<dbReference type="CDD" id="cd15873">
    <property type="entry name" value="R-SNARE_STXBP5_6"/>
    <property type="match status" value="1"/>
</dbReference>
<dbReference type="SUPFAM" id="SSF50978">
    <property type="entry name" value="WD40 repeat-like"/>
    <property type="match status" value="2"/>
</dbReference>
<evidence type="ECO:0000256" key="4">
    <source>
        <dbReference type="ARBA" id="ARBA00022490"/>
    </source>
</evidence>
<evidence type="ECO:0000259" key="7">
    <source>
        <dbReference type="PROSITE" id="PS50892"/>
    </source>
</evidence>
<dbReference type="SUPFAM" id="SSF58038">
    <property type="entry name" value="SNARE fusion complex"/>
    <property type="match status" value="1"/>
</dbReference>
<keyword evidence="4" id="KW-0963">Cytoplasm</keyword>
<dbReference type="InterPro" id="IPR036322">
    <property type="entry name" value="WD40_repeat_dom_sf"/>
</dbReference>
<dbReference type="GO" id="GO:0005737">
    <property type="term" value="C:cytoplasm"/>
    <property type="evidence" value="ECO:0007669"/>
    <property type="project" value="UniProtKB-SubCell"/>
</dbReference>
<dbReference type="AlphaFoldDB" id="A0AAN7MBZ9"/>
<reference evidence="8 9" key="1">
    <citation type="journal article" date="2023" name="Hortic Res">
        <title>Pangenome of water caltrop reveals structural variations and asymmetric subgenome divergence after allopolyploidization.</title>
        <authorList>
            <person name="Zhang X."/>
            <person name="Chen Y."/>
            <person name="Wang L."/>
            <person name="Yuan Y."/>
            <person name="Fang M."/>
            <person name="Shi L."/>
            <person name="Lu R."/>
            <person name="Comes H.P."/>
            <person name="Ma Y."/>
            <person name="Chen Y."/>
            <person name="Huang G."/>
            <person name="Zhou Y."/>
            <person name="Zheng Z."/>
            <person name="Qiu Y."/>
        </authorList>
    </citation>
    <scope>NUCLEOTIDE SEQUENCE [LARGE SCALE GENOMIC DNA]</scope>
    <source>
        <strain evidence="8">F231</strain>
    </source>
</reference>